<protein>
    <submittedName>
        <fullName evidence="1">Uncharacterized protein</fullName>
    </submittedName>
</protein>
<keyword evidence="2" id="KW-1185">Reference proteome</keyword>
<evidence type="ECO:0000313" key="1">
    <source>
        <dbReference type="EMBL" id="MBG6287714.1"/>
    </source>
</evidence>
<reference evidence="1 2" key="1">
    <citation type="submission" date="2020-11" db="EMBL/GenBank/DDBJ databases">
        <title>Enhanced detection system for hospital associated transmission using whole genome sequencing surveillance.</title>
        <authorList>
            <person name="Harrison L.H."/>
            <person name="Van Tyne D."/>
            <person name="Marsh J.W."/>
            <person name="Griffith M.P."/>
            <person name="Snyder D.J."/>
            <person name="Cooper V.S."/>
            <person name="Mustapha M."/>
        </authorList>
    </citation>
    <scope>NUCLEOTIDE SEQUENCE [LARGE SCALE GENOMIC DNA]</scope>
    <source>
        <strain evidence="1 2">PSA00705</strain>
    </source>
</reference>
<name>A0ABS0KIH1_PSENT</name>
<dbReference type="Proteomes" id="UP000608450">
    <property type="component" value="Unassembled WGS sequence"/>
</dbReference>
<sequence length="160" mass="18060">MSELMDQAVICMPYEMAMEGEVARRQFYSRAQSLLAEVQLLRDQVGALQSAEGSYQSGYDDGRRMGAKHRQSEVEQLRRDLEALRARVVVVPDSPFDPVGEWAERNNGWNYCKDAIARLNGNAVSEGLLRRLSRADTDGIMWSDCEELRKLLGDEKESGS</sequence>
<dbReference type="EMBL" id="JADTFC010000017">
    <property type="protein sequence ID" value="MBG6287714.1"/>
    <property type="molecule type" value="Genomic_DNA"/>
</dbReference>
<gene>
    <name evidence="1" type="ORF">I5I61_09685</name>
</gene>
<organism evidence="1 2">
    <name type="scientific">Pseudomonas nitroreducens</name>
    <dbReference type="NCBI Taxonomy" id="46680"/>
    <lineage>
        <taxon>Bacteria</taxon>
        <taxon>Pseudomonadati</taxon>
        <taxon>Pseudomonadota</taxon>
        <taxon>Gammaproteobacteria</taxon>
        <taxon>Pseudomonadales</taxon>
        <taxon>Pseudomonadaceae</taxon>
        <taxon>Pseudomonas</taxon>
    </lineage>
</organism>
<proteinExistence type="predicted"/>
<comment type="caution">
    <text evidence="1">The sequence shown here is derived from an EMBL/GenBank/DDBJ whole genome shotgun (WGS) entry which is preliminary data.</text>
</comment>
<evidence type="ECO:0000313" key="2">
    <source>
        <dbReference type="Proteomes" id="UP000608450"/>
    </source>
</evidence>
<accession>A0ABS0KIH1</accession>
<dbReference type="RefSeq" id="WP_196912560.1">
    <property type="nucleotide sequence ID" value="NZ_JADTFC010000017.1"/>
</dbReference>